<feature type="domain" description="Serpin" evidence="3">
    <location>
        <begin position="83"/>
        <end position="446"/>
    </location>
</feature>
<dbReference type="Proteomes" id="UP001501094">
    <property type="component" value="Unassembled WGS sequence"/>
</dbReference>
<gene>
    <name evidence="4" type="ORF">GCM10009751_24990</name>
</gene>
<comment type="caution">
    <text evidence="4">The sequence shown here is derived from an EMBL/GenBank/DDBJ whole genome shotgun (WGS) entry which is preliminary data.</text>
</comment>
<dbReference type="PANTHER" id="PTHR11461">
    <property type="entry name" value="SERINE PROTEASE INHIBITOR, SERPIN"/>
    <property type="match status" value="1"/>
</dbReference>
<evidence type="ECO:0000256" key="2">
    <source>
        <dbReference type="SAM" id="MobiDB-lite"/>
    </source>
</evidence>
<sequence>MSRRPAQPTTGSSRPQLGAVVGHPAGPSRRSRALIGGVATTLAVTLTACAGPAPDEGVIRSDAEYVAVVPADAPAAPDAVAATERLGLLALRSSDQANALVSPASLTFALAMLAEGAHGETAASLDDALGASGAERSDAYNALLGALSGYDGDPGVADDDELPDRPLLHLANQAVLDDQLDAEPAYLDSLATAFDAGIQRTDLGSGEGKALLDSWVRHHTGGLVDASAIQPDPDLRLVLQNAVVLAARWEQPFDEHATSDEDFTGPDGTEPTEMVHQASRWAYAESGGWQAVRLPYVEAFHADVLLPPDGTDPADVPAETLTELTTALDVAEPQQVDLTMPTLKLEPPSLDLGPALEDAGLGGLYDAPDLSGISAEPLVLGGAHQQAYLRLDEEGTVAAAVTELGVEAGAAPSDDPVPMDVNRPYLLRIAHTETALPLFLAAVRSPRH</sequence>
<proteinExistence type="inferred from homology"/>
<evidence type="ECO:0000313" key="5">
    <source>
        <dbReference type="Proteomes" id="UP001501094"/>
    </source>
</evidence>
<dbReference type="EMBL" id="BAAANL010000005">
    <property type="protein sequence ID" value="GAA1865889.1"/>
    <property type="molecule type" value="Genomic_DNA"/>
</dbReference>
<dbReference type="Gene3D" id="2.30.39.10">
    <property type="entry name" value="Alpha-1-antitrypsin, domain 1"/>
    <property type="match status" value="1"/>
</dbReference>
<dbReference type="SMART" id="SM00093">
    <property type="entry name" value="SERPIN"/>
    <property type="match status" value="1"/>
</dbReference>
<dbReference type="Gene3D" id="3.30.497.10">
    <property type="entry name" value="Antithrombin, subunit I, domain 2"/>
    <property type="match status" value="1"/>
</dbReference>
<dbReference type="InterPro" id="IPR042185">
    <property type="entry name" value="Serpin_sf_2"/>
</dbReference>
<feature type="region of interest" description="Disordered" evidence="2">
    <location>
        <begin position="1"/>
        <end position="28"/>
    </location>
</feature>
<dbReference type="SUPFAM" id="SSF56574">
    <property type="entry name" value="Serpins"/>
    <property type="match status" value="1"/>
</dbReference>
<dbReference type="InterPro" id="IPR036186">
    <property type="entry name" value="Serpin_sf"/>
</dbReference>
<evidence type="ECO:0000313" key="4">
    <source>
        <dbReference type="EMBL" id="GAA1865889.1"/>
    </source>
</evidence>
<dbReference type="Pfam" id="PF00079">
    <property type="entry name" value="Serpin"/>
    <property type="match status" value="1"/>
</dbReference>
<dbReference type="InterPro" id="IPR042178">
    <property type="entry name" value="Serpin_sf_1"/>
</dbReference>
<dbReference type="InterPro" id="IPR000215">
    <property type="entry name" value="Serpin_fam"/>
</dbReference>
<dbReference type="InterPro" id="IPR023796">
    <property type="entry name" value="Serpin_dom"/>
</dbReference>
<dbReference type="RefSeq" id="WP_344103294.1">
    <property type="nucleotide sequence ID" value="NZ_BAAANL010000005.1"/>
</dbReference>
<name>A0ABP4ZNW3_9MICO</name>
<accession>A0ABP4ZNW3</accession>
<reference evidence="5" key="1">
    <citation type="journal article" date="2019" name="Int. J. Syst. Evol. Microbiol.">
        <title>The Global Catalogue of Microorganisms (GCM) 10K type strain sequencing project: providing services to taxonomists for standard genome sequencing and annotation.</title>
        <authorList>
            <consortium name="The Broad Institute Genomics Platform"/>
            <consortium name="The Broad Institute Genome Sequencing Center for Infectious Disease"/>
            <person name="Wu L."/>
            <person name="Ma J."/>
        </authorList>
    </citation>
    <scope>NUCLEOTIDE SEQUENCE [LARGE SCALE GENOMIC DNA]</scope>
    <source>
        <strain evidence="5">JCM 14326</strain>
    </source>
</reference>
<dbReference type="PANTHER" id="PTHR11461:SF211">
    <property type="entry name" value="GH10112P-RELATED"/>
    <property type="match status" value="1"/>
</dbReference>
<organism evidence="4 5">
    <name type="scientific">Myceligenerans crystallogenes</name>
    <dbReference type="NCBI Taxonomy" id="316335"/>
    <lineage>
        <taxon>Bacteria</taxon>
        <taxon>Bacillati</taxon>
        <taxon>Actinomycetota</taxon>
        <taxon>Actinomycetes</taxon>
        <taxon>Micrococcales</taxon>
        <taxon>Promicromonosporaceae</taxon>
        <taxon>Myceligenerans</taxon>
    </lineage>
</organism>
<evidence type="ECO:0000256" key="1">
    <source>
        <dbReference type="RuleBase" id="RU000411"/>
    </source>
</evidence>
<evidence type="ECO:0000259" key="3">
    <source>
        <dbReference type="SMART" id="SM00093"/>
    </source>
</evidence>
<protein>
    <submittedName>
        <fullName evidence="4">Serpin family protein</fullName>
    </submittedName>
</protein>
<keyword evidence="5" id="KW-1185">Reference proteome</keyword>
<comment type="similarity">
    <text evidence="1">Belongs to the serpin family.</text>
</comment>